<keyword evidence="1" id="KW-1133">Transmembrane helix</keyword>
<evidence type="ECO:0000256" key="2">
    <source>
        <dbReference type="SAM" id="SignalP"/>
    </source>
</evidence>
<protein>
    <recommendedName>
        <fullName evidence="4">Ig-like domain-containing protein</fullName>
    </recommendedName>
</protein>
<comment type="caution">
    <text evidence="3">The sequence shown here is derived from an EMBL/GenBank/DDBJ whole genome shotgun (WGS) entry which is preliminary data.</text>
</comment>
<feature type="transmembrane region" description="Helical" evidence="1">
    <location>
        <begin position="210"/>
        <end position="229"/>
    </location>
</feature>
<gene>
    <name evidence="3" type="ORF">B5V51_9108</name>
</gene>
<name>A0A2A4JX55_HELVI</name>
<accession>A0A2A4JX55</accession>
<reference evidence="3" key="1">
    <citation type="submission" date="2017-09" db="EMBL/GenBank/DDBJ databases">
        <title>Contemporary evolution of a Lepidopteran species, Heliothis virescens, in response to modern agricultural practices.</title>
        <authorList>
            <person name="Fritz M.L."/>
            <person name="Deyonke A.M."/>
            <person name="Papanicolaou A."/>
            <person name="Micinski S."/>
            <person name="Westbrook J."/>
            <person name="Gould F."/>
        </authorList>
    </citation>
    <scope>NUCLEOTIDE SEQUENCE [LARGE SCALE GENOMIC DNA]</scope>
    <source>
        <strain evidence="3">HvINT-</strain>
        <tissue evidence="3">Whole body</tissue>
    </source>
</reference>
<evidence type="ECO:0008006" key="4">
    <source>
        <dbReference type="Google" id="ProtNLM"/>
    </source>
</evidence>
<dbReference type="EMBL" id="NWSH01000410">
    <property type="protein sequence ID" value="PCG76595.1"/>
    <property type="molecule type" value="Genomic_DNA"/>
</dbReference>
<keyword evidence="2" id="KW-0732">Signal</keyword>
<sequence>MVKLSVLLLVYYFVGVTESTNITLDNLVWKIGSSVNVTVGPEDAVYCTVRDDRFQMVSEGPGPCRIVVDRVTIFHNGQWSVVYGVAGTGVYENSTFEVQVIGDWALPVLAWEGQELTISCPAGTAIRYCYIVAPNGTVFNMDPSTSSPHYEYAGSDFEAGDCGIKFNNFQRSDGGGWTCHVGLQDAVEADEYWTFCFVYVSDWVEKPRTWLLAAIPCLLLLFISFVLVIKKNRKWSYTRAATKDDQALSRII</sequence>
<feature type="chain" id="PRO_5011974806" description="Ig-like domain-containing protein" evidence="2">
    <location>
        <begin position="20"/>
        <end position="252"/>
    </location>
</feature>
<dbReference type="AlphaFoldDB" id="A0A2A4JX55"/>
<keyword evidence="1" id="KW-0472">Membrane</keyword>
<keyword evidence="1" id="KW-0812">Transmembrane</keyword>
<proteinExistence type="predicted"/>
<evidence type="ECO:0000313" key="3">
    <source>
        <dbReference type="EMBL" id="PCG76595.1"/>
    </source>
</evidence>
<feature type="signal peptide" evidence="2">
    <location>
        <begin position="1"/>
        <end position="19"/>
    </location>
</feature>
<evidence type="ECO:0000256" key="1">
    <source>
        <dbReference type="SAM" id="Phobius"/>
    </source>
</evidence>
<organism evidence="3">
    <name type="scientific">Heliothis virescens</name>
    <name type="common">Tobacco budworm moth</name>
    <dbReference type="NCBI Taxonomy" id="7102"/>
    <lineage>
        <taxon>Eukaryota</taxon>
        <taxon>Metazoa</taxon>
        <taxon>Ecdysozoa</taxon>
        <taxon>Arthropoda</taxon>
        <taxon>Hexapoda</taxon>
        <taxon>Insecta</taxon>
        <taxon>Pterygota</taxon>
        <taxon>Neoptera</taxon>
        <taxon>Endopterygota</taxon>
        <taxon>Lepidoptera</taxon>
        <taxon>Glossata</taxon>
        <taxon>Ditrysia</taxon>
        <taxon>Noctuoidea</taxon>
        <taxon>Noctuidae</taxon>
        <taxon>Heliothinae</taxon>
        <taxon>Heliothis</taxon>
    </lineage>
</organism>